<organism evidence="3 4">
    <name type="scientific">Linum tenue</name>
    <dbReference type="NCBI Taxonomy" id="586396"/>
    <lineage>
        <taxon>Eukaryota</taxon>
        <taxon>Viridiplantae</taxon>
        <taxon>Streptophyta</taxon>
        <taxon>Embryophyta</taxon>
        <taxon>Tracheophyta</taxon>
        <taxon>Spermatophyta</taxon>
        <taxon>Magnoliopsida</taxon>
        <taxon>eudicotyledons</taxon>
        <taxon>Gunneridae</taxon>
        <taxon>Pentapetalae</taxon>
        <taxon>rosids</taxon>
        <taxon>fabids</taxon>
        <taxon>Malpighiales</taxon>
        <taxon>Linaceae</taxon>
        <taxon>Linum</taxon>
    </lineage>
</organism>
<feature type="repeat" description="PPR" evidence="2">
    <location>
        <begin position="332"/>
        <end position="366"/>
    </location>
</feature>
<feature type="repeat" description="PPR" evidence="2">
    <location>
        <begin position="231"/>
        <end position="265"/>
    </location>
</feature>
<gene>
    <name evidence="3" type="ORF">LITE_LOCUS45157</name>
</gene>
<dbReference type="Pfam" id="PF13041">
    <property type="entry name" value="PPR_2"/>
    <property type="match status" value="3"/>
</dbReference>
<evidence type="ECO:0000256" key="1">
    <source>
        <dbReference type="ARBA" id="ARBA00022737"/>
    </source>
</evidence>
<feature type="repeat" description="PPR" evidence="2">
    <location>
        <begin position="130"/>
        <end position="164"/>
    </location>
</feature>
<feature type="repeat" description="PPR" evidence="2">
    <location>
        <begin position="433"/>
        <end position="467"/>
    </location>
</feature>
<evidence type="ECO:0008006" key="5">
    <source>
        <dbReference type="Google" id="ProtNLM"/>
    </source>
</evidence>
<dbReference type="FunFam" id="1.25.40.10:FF:000031">
    <property type="entry name" value="Pentatricopeptide repeat-containing protein mitochondrial"/>
    <property type="match status" value="1"/>
</dbReference>
<accession>A0AAV0QYM5</accession>
<dbReference type="InterPro" id="IPR046848">
    <property type="entry name" value="E_motif"/>
</dbReference>
<proteinExistence type="predicted"/>
<dbReference type="FunFam" id="1.25.40.10:FF:000344">
    <property type="entry name" value="Pentatricopeptide repeat-containing protein"/>
    <property type="match status" value="1"/>
</dbReference>
<dbReference type="SUPFAM" id="SSF48452">
    <property type="entry name" value="TPR-like"/>
    <property type="match status" value="1"/>
</dbReference>
<dbReference type="Gene3D" id="1.25.40.10">
    <property type="entry name" value="Tetratricopeptide repeat domain"/>
    <property type="match status" value="6"/>
</dbReference>
<dbReference type="Proteomes" id="UP001154282">
    <property type="component" value="Unassembled WGS sequence"/>
</dbReference>
<dbReference type="GO" id="GO:0009451">
    <property type="term" value="P:RNA modification"/>
    <property type="evidence" value="ECO:0007669"/>
    <property type="project" value="InterPro"/>
</dbReference>
<dbReference type="InterPro" id="IPR011990">
    <property type="entry name" value="TPR-like_helical_dom_sf"/>
</dbReference>
<evidence type="ECO:0000313" key="4">
    <source>
        <dbReference type="Proteomes" id="UP001154282"/>
    </source>
</evidence>
<comment type="caution">
    <text evidence="3">The sequence shown here is derived from an EMBL/GenBank/DDBJ whole genome shotgun (WGS) entry which is preliminary data.</text>
</comment>
<dbReference type="GO" id="GO:0003723">
    <property type="term" value="F:RNA binding"/>
    <property type="evidence" value="ECO:0007669"/>
    <property type="project" value="InterPro"/>
</dbReference>
<evidence type="ECO:0000313" key="3">
    <source>
        <dbReference type="EMBL" id="CAI0549459.1"/>
    </source>
</evidence>
<dbReference type="AlphaFoldDB" id="A0AAV0QYM5"/>
<dbReference type="PROSITE" id="PS51375">
    <property type="entry name" value="PPR"/>
    <property type="match status" value="8"/>
</dbReference>
<keyword evidence="1" id="KW-0677">Repeat</keyword>
<dbReference type="FunFam" id="1.25.40.10:FF:000366">
    <property type="entry name" value="Pentatricopeptide (PPR) repeat-containing protein"/>
    <property type="match status" value="1"/>
</dbReference>
<dbReference type="PANTHER" id="PTHR47926:SF357">
    <property type="entry name" value="PENTATRICOPEPTIDE REPEAT-CONTAINING PROTEIN"/>
    <property type="match status" value="1"/>
</dbReference>
<dbReference type="FunFam" id="1.25.40.10:FF:000351">
    <property type="entry name" value="Pentatricopeptide repeat-containing protein"/>
    <property type="match status" value="1"/>
</dbReference>
<dbReference type="Pfam" id="PF20430">
    <property type="entry name" value="Eplus_motif"/>
    <property type="match status" value="1"/>
</dbReference>
<name>A0AAV0QYM5_9ROSI</name>
<dbReference type="PANTHER" id="PTHR47926">
    <property type="entry name" value="PENTATRICOPEPTIDE REPEAT-CONTAINING PROTEIN"/>
    <property type="match status" value="1"/>
</dbReference>
<dbReference type="Pfam" id="PF13812">
    <property type="entry name" value="PPR_3"/>
    <property type="match status" value="1"/>
</dbReference>
<dbReference type="InterPro" id="IPR046849">
    <property type="entry name" value="E2_motif"/>
</dbReference>
<feature type="repeat" description="PPR" evidence="2">
    <location>
        <begin position="638"/>
        <end position="672"/>
    </location>
</feature>
<reference evidence="3" key="1">
    <citation type="submission" date="2022-08" db="EMBL/GenBank/DDBJ databases">
        <authorList>
            <person name="Gutierrez-Valencia J."/>
        </authorList>
    </citation>
    <scope>NUCLEOTIDE SEQUENCE</scope>
</reference>
<dbReference type="Pfam" id="PF01535">
    <property type="entry name" value="PPR"/>
    <property type="match status" value="6"/>
</dbReference>
<dbReference type="InterPro" id="IPR002885">
    <property type="entry name" value="PPR_rpt"/>
</dbReference>
<evidence type="ECO:0000256" key="2">
    <source>
        <dbReference type="PROSITE-ProRule" id="PRU00708"/>
    </source>
</evidence>
<keyword evidence="4" id="KW-1185">Reference proteome</keyword>
<dbReference type="Pfam" id="PF20431">
    <property type="entry name" value="E_motif"/>
    <property type="match status" value="1"/>
</dbReference>
<feature type="repeat" description="PPR" evidence="2">
    <location>
        <begin position="536"/>
        <end position="566"/>
    </location>
</feature>
<protein>
    <recommendedName>
        <fullName evidence="5">Pentatricopeptide repeat-containing protein</fullName>
    </recommendedName>
</protein>
<dbReference type="EMBL" id="CAMGYJ010000010">
    <property type="protein sequence ID" value="CAI0549459.1"/>
    <property type="molecule type" value="Genomic_DNA"/>
</dbReference>
<dbReference type="NCBIfam" id="TIGR00756">
    <property type="entry name" value="PPR"/>
    <property type="match status" value="7"/>
</dbReference>
<feature type="repeat" description="PPR" evidence="2">
    <location>
        <begin position="673"/>
        <end position="703"/>
    </location>
</feature>
<dbReference type="FunFam" id="1.25.40.10:FF:000381">
    <property type="entry name" value="Pentatricopeptide repeat-containing protein"/>
    <property type="match status" value="1"/>
</dbReference>
<dbReference type="InterPro" id="IPR046960">
    <property type="entry name" value="PPR_At4g14850-like_plant"/>
</dbReference>
<sequence>MVNMRRLTISHNAYVLLKIHPHKLQLHQHFFPSISGLSKVSNSSTCLTHSLAISSQWVDEAIVSRLESNLQQLCSGTSNLVRQGKQVHAQCVLHGLLDNGLLGPKILGMYVLCDSFRDAVKMFYQVPLHYTMPWNWMIRGLNKLGRFDLALLFYFKMWTCGVSPDKYTFPSVVKACGGLNNVALGKLIQDDVLDMRFDLDMYMGSALVKLYAENGHLQDARLLFDRMSKKDCVLWNVMLSSFAKYGESGSTLKAFNEMRNSGIIPNAVTFACVLSVCSADAMIRFGSLIHGLAVTSGLQFDPHVANTLVSMYSKCRWLGDARKLFDRMLQTDLVKWNCMMAGLVQHGFMEDASNLFKEMISAGVKPDGRTFATFLPSVTDSMSFSLGKEIHGYIIRHGISLDVFLKSALIDIYCKCRNVEMAYKIYSQSSSIDLVMSTAMISGYVLNGKANSALEVFRWLLQEKMSPNSLTMASVLPACASLAALKLGKELHGKILKDGLVLEGNVHLESAVMDMYAKCGRLDLAHQIFRRMHVKDAVCWNSIITSCTQNSKPAEAIELFRKMGKEEGLTYNRVTISAALSACTDLSSLQYGKQIHTVLVKSAVDYDVFAQSALIDMYAKCGNLKLARCTFDNMENKNEVSWNSVIAAYANHGCLDETLTLFHGMLETGIHPDHVTFLAVISACAHAGQVDDGIRYFHYMTEEFKISAKMEHYASLVDMFGRAGQLNEAYGVIKSMPFQPDAGVWGTLLGASRVHGNVELAKVASSYLLELDPNNSGYYVLLANVHADASQWKSMRKIRTMMKERGVQKVPGYSWVDVDKSTHMFVAGDGSHPESAEIYSLLENLLIPELRREGYVPHPYIPVHPQTQSKVCNLFTDYLLDELASCATISSCCSVSSSASVIGSRVHASPSSFIPLGRSSRHLNASPHFNAYLAVNAIRPRKLSIVAVARSAITLPSNYKGDKSPLSNSLEPASMVYKPETAGARKKSLKKYRYMMKVEFVERDISTGVARNEQIMRLLMKMCSGIMSFWQLSGRRQLSLVRLFLGGGWIFTKRFFCAFIYCVVQSYKVDKAEQNASEKLAMTVAVVKAYDNATEDIKEIYTADLKLQNIIDSPSLDAACRKIDDFGTKKNISQLDSALVLLPSEAWWDAKETNMTKNEV</sequence>
<feature type="repeat" description="PPR" evidence="2">
    <location>
        <begin position="301"/>
        <end position="331"/>
    </location>
</feature>
<dbReference type="FunFam" id="1.25.40.10:FF:000436">
    <property type="entry name" value="Pentatricopeptide repeat-containing protein At5g39350 family"/>
    <property type="match status" value="1"/>
</dbReference>